<protein>
    <submittedName>
        <fullName evidence="2">Uncharacterized protein</fullName>
    </submittedName>
</protein>
<proteinExistence type="predicted"/>
<comment type="caution">
    <text evidence="2">The sequence shown here is derived from an EMBL/GenBank/DDBJ whole genome shotgun (WGS) entry which is preliminary data.</text>
</comment>
<dbReference type="Proteomes" id="UP000614350">
    <property type="component" value="Unassembled WGS sequence"/>
</dbReference>
<name>A0A834NKT7_VESVU</name>
<evidence type="ECO:0000313" key="3">
    <source>
        <dbReference type="Proteomes" id="UP000614350"/>
    </source>
</evidence>
<sequence length="192" mass="20931">MQQPPRGGTWVGITCDISNLMRCKVLRVKKVGRVRKILLLAKGTAKTTDLFGALGKDHPFRIPTPWTLAGTLSCQVWQRDEKKKEKQKEIRLLDSRRDNCEPCTDTFQESERDGRASGVLGIGSHRIHCPSSRGNIENIWNVCLSVFRAATVAVAVAVTAAAAAAAPAADGNAKNVKPARVERPMAQSKTNT</sequence>
<reference evidence="2" key="1">
    <citation type="journal article" date="2020" name="G3 (Bethesda)">
        <title>High-Quality Assemblies for Three Invasive Social Wasps from the &lt;i&gt;Vespula&lt;/i&gt; Genus.</title>
        <authorList>
            <person name="Harrop T.W.R."/>
            <person name="Guhlin J."/>
            <person name="McLaughlin G.M."/>
            <person name="Permina E."/>
            <person name="Stockwell P."/>
            <person name="Gilligan J."/>
            <person name="Le Lec M.F."/>
            <person name="Gruber M.A.M."/>
            <person name="Quinn O."/>
            <person name="Lovegrove M."/>
            <person name="Duncan E.J."/>
            <person name="Remnant E.J."/>
            <person name="Van Eeckhoven J."/>
            <person name="Graham B."/>
            <person name="Knapp R.A."/>
            <person name="Langford K.W."/>
            <person name="Kronenberg Z."/>
            <person name="Press M.O."/>
            <person name="Eacker S.M."/>
            <person name="Wilson-Rankin E.E."/>
            <person name="Purcell J."/>
            <person name="Lester P.J."/>
            <person name="Dearden P.K."/>
        </authorList>
    </citation>
    <scope>NUCLEOTIDE SEQUENCE</scope>
    <source>
        <strain evidence="2">Marl-1</strain>
    </source>
</reference>
<evidence type="ECO:0000256" key="1">
    <source>
        <dbReference type="SAM" id="MobiDB-lite"/>
    </source>
</evidence>
<dbReference type="AlphaFoldDB" id="A0A834NKT7"/>
<organism evidence="2 3">
    <name type="scientific">Vespula vulgaris</name>
    <name type="common">Yellow jacket</name>
    <name type="synonym">Wasp</name>
    <dbReference type="NCBI Taxonomy" id="7454"/>
    <lineage>
        <taxon>Eukaryota</taxon>
        <taxon>Metazoa</taxon>
        <taxon>Ecdysozoa</taxon>
        <taxon>Arthropoda</taxon>
        <taxon>Hexapoda</taxon>
        <taxon>Insecta</taxon>
        <taxon>Pterygota</taxon>
        <taxon>Neoptera</taxon>
        <taxon>Endopterygota</taxon>
        <taxon>Hymenoptera</taxon>
        <taxon>Apocrita</taxon>
        <taxon>Aculeata</taxon>
        <taxon>Vespoidea</taxon>
        <taxon>Vespidae</taxon>
        <taxon>Vespinae</taxon>
        <taxon>Vespula</taxon>
    </lineage>
</organism>
<accession>A0A834NKT7</accession>
<evidence type="ECO:0000313" key="2">
    <source>
        <dbReference type="EMBL" id="KAF7411484.1"/>
    </source>
</evidence>
<gene>
    <name evidence="2" type="ORF">HZH66_000380</name>
</gene>
<dbReference type="EMBL" id="JACSEA010000001">
    <property type="protein sequence ID" value="KAF7411484.1"/>
    <property type="molecule type" value="Genomic_DNA"/>
</dbReference>
<feature type="region of interest" description="Disordered" evidence="1">
    <location>
        <begin position="167"/>
        <end position="192"/>
    </location>
</feature>
<keyword evidence="3" id="KW-1185">Reference proteome</keyword>